<dbReference type="GO" id="GO:0005506">
    <property type="term" value="F:iron ion binding"/>
    <property type="evidence" value="ECO:0007669"/>
    <property type="project" value="InterPro"/>
</dbReference>
<dbReference type="Proteomes" id="UP000310421">
    <property type="component" value="Unassembled WGS sequence"/>
</dbReference>
<dbReference type="SFLD" id="SFLDS00019">
    <property type="entry name" value="Glutathione_Transferase_(cytos"/>
    <property type="match status" value="1"/>
</dbReference>
<gene>
    <name evidence="8" type="ORF">D6D20_01375</name>
</gene>
<accession>A0A4S8ZK73</accession>
<dbReference type="SUPFAM" id="SSF47616">
    <property type="entry name" value="GST C-terminal domain-like"/>
    <property type="match status" value="1"/>
</dbReference>
<dbReference type="FunFam" id="1.10.630.10:FF:000050">
    <property type="entry name" value="Cytochrome P450 monooxygenase"/>
    <property type="match status" value="1"/>
</dbReference>
<dbReference type="InterPro" id="IPR002401">
    <property type="entry name" value="Cyt_P450_E_grp-I"/>
</dbReference>
<dbReference type="InterPro" id="IPR010987">
    <property type="entry name" value="Glutathione-S-Trfase_C-like"/>
</dbReference>
<protein>
    <submittedName>
        <fullName evidence="8">Benzoate 4-monooxygenase cytochrome-like protein P450</fullName>
    </submittedName>
</protein>
<reference evidence="8 9" key="1">
    <citation type="submission" date="2018-10" db="EMBL/GenBank/DDBJ databases">
        <title>Fifty Aureobasidium pullulans genomes reveal a recombining polyextremotolerant generalist.</title>
        <authorList>
            <person name="Gostincar C."/>
            <person name="Turk M."/>
            <person name="Zajc J."/>
            <person name="Gunde-Cimerman N."/>
        </authorList>
    </citation>
    <scope>NUCLEOTIDE SEQUENCE [LARGE SCALE GENOMIC DNA]</scope>
    <source>
        <strain evidence="8 9">EXF-10751</strain>
    </source>
</reference>
<dbReference type="Pfam" id="PF00043">
    <property type="entry name" value="GST_C"/>
    <property type="match status" value="1"/>
</dbReference>
<dbReference type="PANTHER" id="PTHR24305">
    <property type="entry name" value="CYTOCHROME P450"/>
    <property type="match status" value="1"/>
</dbReference>
<dbReference type="InterPro" id="IPR017972">
    <property type="entry name" value="Cyt_P450_CS"/>
</dbReference>
<feature type="binding site" description="axial binding residue" evidence="5">
    <location>
        <position position="509"/>
    </location>
    <ligand>
        <name>heme</name>
        <dbReference type="ChEBI" id="CHEBI:30413"/>
    </ligand>
    <ligandPart>
        <name>Fe</name>
        <dbReference type="ChEBI" id="CHEBI:18248"/>
    </ligandPart>
</feature>
<dbReference type="Pfam" id="PF00067">
    <property type="entry name" value="p450"/>
    <property type="match status" value="1"/>
</dbReference>
<feature type="domain" description="GST C-terminal" evidence="7">
    <location>
        <begin position="645"/>
        <end position="772"/>
    </location>
</feature>
<keyword evidence="4 5" id="KW-0408">Iron</keyword>
<dbReference type="Gene3D" id="1.20.1050.10">
    <property type="match status" value="1"/>
</dbReference>
<dbReference type="AlphaFoldDB" id="A0A4S8ZK73"/>
<evidence type="ECO:0000259" key="7">
    <source>
        <dbReference type="PROSITE" id="PS50405"/>
    </source>
</evidence>
<evidence type="ECO:0000256" key="4">
    <source>
        <dbReference type="ARBA" id="ARBA00023004"/>
    </source>
</evidence>
<dbReference type="GO" id="GO:0004497">
    <property type="term" value="F:monooxygenase activity"/>
    <property type="evidence" value="ECO:0007669"/>
    <property type="project" value="UniProtKB-KW"/>
</dbReference>
<dbReference type="Gene3D" id="3.40.30.10">
    <property type="entry name" value="Glutaredoxin"/>
    <property type="match status" value="1"/>
</dbReference>
<dbReference type="InterPro" id="IPR040079">
    <property type="entry name" value="Glutathione_S-Trfase"/>
</dbReference>
<proteinExistence type="inferred from homology"/>
<dbReference type="Gene3D" id="1.10.630.10">
    <property type="entry name" value="Cytochrome P450"/>
    <property type="match status" value="1"/>
</dbReference>
<comment type="similarity">
    <text evidence="2">Belongs to the cytochrome P450 family.</text>
</comment>
<evidence type="ECO:0000256" key="3">
    <source>
        <dbReference type="ARBA" id="ARBA00022723"/>
    </source>
</evidence>
<evidence type="ECO:0000256" key="5">
    <source>
        <dbReference type="PIRSR" id="PIRSR602401-1"/>
    </source>
</evidence>
<dbReference type="CDD" id="cd03046">
    <property type="entry name" value="GST_N_GTT1_like"/>
    <property type="match status" value="1"/>
</dbReference>
<comment type="caution">
    <text evidence="8">The sequence shown here is derived from an EMBL/GenBank/DDBJ whole genome shotgun (WGS) entry which is preliminary data.</text>
</comment>
<dbReference type="InterPro" id="IPR036249">
    <property type="entry name" value="Thioredoxin-like_sf"/>
</dbReference>
<dbReference type="Pfam" id="PF02798">
    <property type="entry name" value="GST_N"/>
    <property type="match status" value="1"/>
</dbReference>
<keyword evidence="3 5" id="KW-0479">Metal-binding</keyword>
<sequence>MHTEDKEQRNPSNRVFCNCRPKVILEAVVLRMRPAATPRQLRNGSLPKSTHRWSLGRVLLSTAAEHISCLLQLGLNKYPGAPLAAYTNWWRFFEVWGQKSEVTHVALHKEHGDIVRLGPNVLSFADPKAIKTIYGLNKGMTKSDFYPVQQAVSKGKRLQSLFSTTWEDYHAKYRRCVNGAFAMSSLVEYEPLVDSTTDVYIERTKELYCGEKKQRCDFTRWLQFYAFDVIGELTWSKRLGYIEKDQDVDGIIEFLNKFLSYAAPIGQMPFLDLILEKNPLKLRLEKWGVNKKVFPVTKFALDRSGERKDEMQKVRETGIVEKRPGRGIDLLTKFNQAQHDHPEFMTDAQVLAASTSMVFAGSETTAISLSSVFYHLVRHPKVYAKLMQELDDAAETGAIQQRDNNKVSWAESQKLPYLDAVIQESFRMHPAAGLILERITPKQGIEICGEHIPGGVIVGCNSWVLHRRPEVFGVDVDTFRPERWIEADSLKLKEMKATMFQFGAGARTCIGKNISLLEIYKLVPTFLRTFEIEMACDDWKTRNAWFVRQSEFYTNFKLRSVPREVPASRSIRTAWQLEEMGLDYKVEFSERENGKAPQQFKDDSGDALGKFPLLKDGDLTVGESGAIAEYLCEHYDTSNKLLPKDSATRVKCQRWIHASEATYALHALAILYTRWFGADNPSAAEKIEQGMSVNVCKDMDFLENELAKSGGKFLVGDSVTVADCMMLFSAQFILARQLGVQGKKWEKINQWIKDCENTESYKRAVEKTGHAL</sequence>
<dbReference type="PRINTS" id="PR00463">
    <property type="entry name" value="EP450I"/>
</dbReference>
<evidence type="ECO:0000256" key="2">
    <source>
        <dbReference type="ARBA" id="ARBA00010617"/>
    </source>
</evidence>
<keyword evidence="8" id="KW-0560">Oxidoreductase</keyword>
<feature type="domain" description="GST N-terminal" evidence="6">
    <location>
        <begin position="557"/>
        <end position="639"/>
    </location>
</feature>
<evidence type="ECO:0000313" key="9">
    <source>
        <dbReference type="Proteomes" id="UP000310421"/>
    </source>
</evidence>
<dbReference type="GO" id="GO:0016705">
    <property type="term" value="F:oxidoreductase activity, acting on paired donors, with incorporation or reduction of molecular oxygen"/>
    <property type="evidence" value="ECO:0007669"/>
    <property type="project" value="InterPro"/>
</dbReference>
<dbReference type="SUPFAM" id="SSF48264">
    <property type="entry name" value="Cytochrome P450"/>
    <property type="match status" value="1"/>
</dbReference>
<evidence type="ECO:0000313" key="8">
    <source>
        <dbReference type="EMBL" id="THW66432.1"/>
    </source>
</evidence>
<dbReference type="PANTHER" id="PTHR24305:SF232">
    <property type="entry name" value="P450, PUTATIVE (EUROFUNG)-RELATED"/>
    <property type="match status" value="1"/>
</dbReference>
<dbReference type="GO" id="GO:0020037">
    <property type="term" value="F:heme binding"/>
    <property type="evidence" value="ECO:0007669"/>
    <property type="project" value="InterPro"/>
</dbReference>
<name>A0A4S8ZK73_AURPU</name>
<dbReference type="PROSITE" id="PS50404">
    <property type="entry name" value="GST_NTER"/>
    <property type="match status" value="1"/>
</dbReference>
<dbReference type="SUPFAM" id="SSF52833">
    <property type="entry name" value="Thioredoxin-like"/>
    <property type="match status" value="1"/>
</dbReference>
<dbReference type="InterPro" id="IPR004046">
    <property type="entry name" value="GST_C"/>
</dbReference>
<dbReference type="PROSITE" id="PS00086">
    <property type="entry name" value="CYTOCHROME_P450"/>
    <property type="match status" value="1"/>
</dbReference>
<dbReference type="EMBL" id="QZAN01000007">
    <property type="protein sequence ID" value="THW66432.1"/>
    <property type="molecule type" value="Genomic_DNA"/>
</dbReference>
<evidence type="ECO:0000256" key="1">
    <source>
        <dbReference type="ARBA" id="ARBA00001971"/>
    </source>
</evidence>
<keyword evidence="5" id="KW-0349">Heme</keyword>
<dbReference type="PRINTS" id="PR00385">
    <property type="entry name" value="P450"/>
</dbReference>
<dbReference type="SFLD" id="SFLDG00358">
    <property type="entry name" value="Main_(cytGST)"/>
    <property type="match status" value="1"/>
</dbReference>
<dbReference type="InterPro" id="IPR036396">
    <property type="entry name" value="Cyt_P450_sf"/>
</dbReference>
<dbReference type="InterPro" id="IPR001128">
    <property type="entry name" value="Cyt_P450"/>
</dbReference>
<dbReference type="InterPro" id="IPR050121">
    <property type="entry name" value="Cytochrome_P450_monoxygenase"/>
</dbReference>
<keyword evidence="8" id="KW-0503">Monooxygenase</keyword>
<evidence type="ECO:0000259" key="6">
    <source>
        <dbReference type="PROSITE" id="PS50404"/>
    </source>
</evidence>
<organism evidence="8 9">
    <name type="scientific">Aureobasidium pullulans</name>
    <name type="common">Black yeast</name>
    <name type="synonym">Pullularia pullulans</name>
    <dbReference type="NCBI Taxonomy" id="5580"/>
    <lineage>
        <taxon>Eukaryota</taxon>
        <taxon>Fungi</taxon>
        <taxon>Dikarya</taxon>
        <taxon>Ascomycota</taxon>
        <taxon>Pezizomycotina</taxon>
        <taxon>Dothideomycetes</taxon>
        <taxon>Dothideomycetidae</taxon>
        <taxon>Dothideales</taxon>
        <taxon>Saccotheciaceae</taxon>
        <taxon>Aureobasidium</taxon>
    </lineage>
</organism>
<dbReference type="CDD" id="cd11060">
    <property type="entry name" value="CYP57A1-like"/>
    <property type="match status" value="1"/>
</dbReference>
<dbReference type="InterPro" id="IPR004045">
    <property type="entry name" value="Glutathione_S-Trfase_N"/>
</dbReference>
<dbReference type="InterPro" id="IPR036282">
    <property type="entry name" value="Glutathione-S-Trfase_C_sf"/>
</dbReference>
<dbReference type="PROSITE" id="PS50405">
    <property type="entry name" value="GST_CTER"/>
    <property type="match status" value="1"/>
</dbReference>
<comment type="cofactor">
    <cofactor evidence="1 5">
        <name>heme</name>
        <dbReference type="ChEBI" id="CHEBI:30413"/>
    </cofactor>
</comment>